<keyword evidence="1" id="KW-1133">Transmembrane helix</keyword>
<dbReference type="Proteomes" id="UP000633219">
    <property type="component" value="Unassembled WGS sequence"/>
</dbReference>
<organism evidence="2 3">
    <name type="scientific">Rhizobium setariae</name>
    <dbReference type="NCBI Taxonomy" id="2801340"/>
    <lineage>
        <taxon>Bacteria</taxon>
        <taxon>Pseudomonadati</taxon>
        <taxon>Pseudomonadota</taxon>
        <taxon>Alphaproteobacteria</taxon>
        <taxon>Hyphomicrobiales</taxon>
        <taxon>Rhizobiaceae</taxon>
        <taxon>Rhizobium/Agrobacterium group</taxon>
        <taxon>Rhizobium</taxon>
    </lineage>
</organism>
<keyword evidence="3" id="KW-1185">Reference proteome</keyword>
<feature type="transmembrane region" description="Helical" evidence="1">
    <location>
        <begin position="21"/>
        <end position="48"/>
    </location>
</feature>
<sequence>MTPEAAKRDHWQMLKFMGINAIAGVIIGCAAAALIIAFNIGGIGTLIAHARNPILPILLIAFPMALLFGGAVTASAIWLMPYESKFAPRREKDQDD</sequence>
<dbReference type="PROSITE" id="PS51257">
    <property type="entry name" value="PROKAR_LIPOPROTEIN"/>
    <property type="match status" value="1"/>
</dbReference>
<evidence type="ECO:0000313" key="2">
    <source>
        <dbReference type="EMBL" id="MBL0372699.1"/>
    </source>
</evidence>
<dbReference type="AlphaFoldDB" id="A0A937CP27"/>
<dbReference type="EMBL" id="JAEQNC010000005">
    <property type="protein sequence ID" value="MBL0372699.1"/>
    <property type="molecule type" value="Genomic_DNA"/>
</dbReference>
<evidence type="ECO:0000256" key="1">
    <source>
        <dbReference type="SAM" id="Phobius"/>
    </source>
</evidence>
<reference evidence="2" key="1">
    <citation type="submission" date="2021-01" db="EMBL/GenBank/DDBJ databases">
        <title>Rhizobium sp. strain KVB221 16S ribosomal RNA gene Genome sequencing and assembly.</title>
        <authorList>
            <person name="Kang M."/>
        </authorList>
    </citation>
    <scope>NUCLEOTIDE SEQUENCE</scope>
    <source>
        <strain evidence="2">KVB221</strain>
    </source>
</reference>
<name>A0A937CP27_9HYPH</name>
<evidence type="ECO:0000313" key="3">
    <source>
        <dbReference type="Proteomes" id="UP000633219"/>
    </source>
</evidence>
<gene>
    <name evidence="2" type="ORF">JJB09_11725</name>
</gene>
<protein>
    <submittedName>
        <fullName evidence="2">Uncharacterized protein</fullName>
    </submittedName>
</protein>
<keyword evidence="1" id="KW-0472">Membrane</keyword>
<accession>A0A937CP27</accession>
<proteinExistence type="predicted"/>
<feature type="transmembrane region" description="Helical" evidence="1">
    <location>
        <begin position="54"/>
        <end position="80"/>
    </location>
</feature>
<keyword evidence="1" id="KW-0812">Transmembrane</keyword>
<comment type="caution">
    <text evidence="2">The sequence shown here is derived from an EMBL/GenBank/DDBJ whole genome shotgun (WGS) entry which is preliminary data.</text>
</comment>